<keyword evidence="10" id="KW-1185">Reference proteome</keyword>
<evidence type="ECO:0000256" key="5">
    <source>
        <dbReference type="ARBA" id="ARBA00022989"/>
    </source>
</evidence>
<feature type="transmembrane region" description="Helical" evidence="7">
    <location>
        <begin position="80"/>
        <end position="102"/>
    </location>
</feature>
<dbReference type="InterPro" id="IPR035906">
    <property type="entry name" value="MetI-like_sf"/>
</dbReference>
<dbReference type="EMBL" id="JAGGLB010000001">
    <property type="protein sequence ID" value="MBP1988677.1"/>
    <property type="molecule type" value="Genomic_DNA"/>
</dbReference>
<keyword evidence="3" id="KW-1003">Cell membrane</keyword>
<dbReference type="PANTHER" id="PTHR30193">
    <property type="entry name" value="ABC TRANSPORTER PERMEASE PROTEIN"/>
    <property type="match status" value="1"/>
</dbReference>
<dbReference type="InterPro" id="IPR051393">
    <property type="entry name" value="ABC_transporter_permease"/>
</dbReference>
<feature type="transmembrane region" description="Helical" evidence="7">
    <location>
        <begin position="219"/>
        <end position="243"/>
    </location>
</feature>
<keyword evidence="5 7" id="KW-1133">Transmembrane helix</keyword>
<proteinExistence type="predicted"/>
<feature type="transmembrane region" description="Helical" evidence="7">
    <location>
        <begin position="175"/>
        <end position="198"/>
    </location>
</feature>
<dbReference type="CDD" id="cd06261">
    <property type="entry name" value="TM_PBP2"/>
    <property type="match status" value="1"/>
</dbReference>
<evidence type="ECO:0000256" key="3">
    <source>
        <dbReference type="ARBA" id="ARBA00022475"/>
    </source>
</evidence>
<evidence type="ECO:0000256" key="6">
    <source>
        <dbReference type="ARBA" id="ARBA00023136"/>
    </source>
</evidence>
<feature type="transmembrane region" description="Helical" evidence="7">
    <location>
        <begin position="20"/>
        <end position="45"/>
    </location>
</feature>
<evidence type="ECO:0000259" key="8">
    <source>
        <dbReference type="PROSITE" id="PS50928"/>
    </source>
</evidence>
<sequence>MEMSRLRNNVKLRKNMVITLYLAPSLVLFFLFILYPNVLSFYYALLKWDGLSPIKEFIGLKNFIDLFKDKYFYNALWNNLIYLVTIPILTFGLATFFAIVLTQRKYKESGFYKVLFYFPNVMAISLIGLLWIFIYSPRNGILNSFISFLSISQLENFPWLGNTDTALLALILPQVWAGVGFYMVLMMAAINGIPVTLYEAADIDGAGKWVQTFKITIPLVWDMIQVSFIFAIINVFGSFQLIMATTGGGPLGSTELLGSYMISYIMPRLIGSTGQFVPAFGYASAIGVVTFFISLLVTFILTKAMKRESVQY</sequence>
<dbReference type="Proteomes" id="UP001519287">
    <property type="component" value="Unassembled WGS sequence"/>
</dbReference>
<keyword evidence="2" id="KW-0813">Transport</keyword>
<protein>
    <submittedName>
        <fullName evidence="9">N-acetylglucosamine transport system permease protein</fullName>
    </submittedName>
</protein>
<keyword evidence="4 7" id="KW-0812">Transmembrane</keyword>
<evidence type="ECO:0000256" key="1">
    <source>
        <dbReference type="ARBA" id="ARBA00004651"/>
    </source>
</evidence>
<gene>
    <name evidence="9" type="ORF">J2Z66_000272</name>
</gene>
<feature type="domain" description="ABC transmembrane type-1" evidence="8">
    <location>
        <begin position="76"/>
        <end position="301"/>
    </location>
</feature>
<feature type="transmembrane region" description="Helical" evidence="7">
    <location>
        <begin position="279"/>
        <end position="301"/>
    </location>
</feature>
<evidence type="ECO:0000313" key="9">
    <source>
        <dbReference type="EMBL" id="MBP1988677.1"/>
    </source>
</evidence>
<evidence type="ECO:0000256" key="2">
    <source>
        <dbReference type="ARBA" id="ARBA00022448"/>
    </source>
</evidence>
<accession>A0ABS4IM73</accession>
<comment type="caution">
    <text evidence="9">The sequence shown here is derived from an EMBL/GenBank/DDBJ whole genome shotgun (WGS) entry which is preliminary data.</text>
</comment>
<comment type="subcellular location">
    <subcellularLocation>
        <location evidence="1">Cell membrane</location>
        <topology evidence="1">Multi-pass membrane protein</topology>
    </subcellularLocation>
</comment>
<reference evidence="9 10" key="1">
    <citation type="submission" date="2021-03" db="EMBL/GenBank/DDBJ databases">
        <title>Genomic Encyclopedia of Type Strains, Phase IV (KMG-IV): sequencing the most valuable type-strain genomes for metagenomic binning, comparative biology and taxonomic classification.</title>
        <authorList>
            <person name="Goeker M."/>
        </authorList>
    </citation>
    <scope>NUCLEOTIDE SEQUENCE [LARGE SCALE GENOMIC DNA]</scope>
    <source>
        <strain evidence="9 10">DSM 26048</strain>
    </source>
</reference>
<dbReference type="SUPFAM" id="SSF161098">
    <property type="entry name" value="MetI-like"/>
    <property type="match status" value="1"/>
</dbReference>
<evidence type="ECO:0000313" key="10">
    <source>
        <dbReference type="Proteomes" id="UP001519287"/>
    </source>
</evidence>
<keyword evidence="6 7" id="KW-0472">Membrane</keyword>
<evidence type="ECO:0000256" key="7">
    <source>
        <dbReference type="SAM" id="Phobius"/>
    </source>
</evidence>
<dbReference type="Gene3D" id="1.10.3720.10">
    <property type="entry name" value="MetI-like"/>
    <property type="match status" value="1"/>
</dbReference>
<dbReference type="InterPro" id="IPR000515">
    <property type="entry name" value="MetI-like"/>
</dbReference>
<dbReference type="PROSITE" id="PS50928">
    <property type="entry name" value="ABC_TM1"/>
    <property type="match status" value="1"/>
</dbReference>
<evidence type="ECO:0000256" key="4">
    <source>
        <dbReference type="ARBA" id="ARBA00022692"/>
    </source>
</evidence>
<name>A0ABS4IM73_9BACL</name>
<dbReference type="PANTHER" id="PTHR30193:SF41">
    <property type="entry name" value="DIACETYLCHITOBIOSE UPTAKE SYSTEM PERMEASE PROTEIN NGCF"/>
    <property type="match status" value="1"/>
</dbReference>
<organism evidence="9 10">
    <name type="scientific">Paenibacillus eucommiae</name>
    <dbReference type="NCBI Taxonomy" id="1355755"/>
    <lineage>
        <taxon>Bacteria</taxon>
        <taxon>Bacillati</taxon>
        <taxon>Bacillota</taxon>
        <taxon>Bacilli</taxon>
        <taxon>Bacillales</taxon>
        <taxon>Paenibacillaceae</taxon>
        <taxon>Paenibacillus</taxon>
    </lineage>
</organism>
<feature type="transmembrane region" description="Helical" evidence="7">
    <location>
        <begin position="114"/>
        <end position="134"/>
    </location>
</feature>